<organism evidence="1 2">
    <name type="scientific">Owenia fusiformis</name>
    <name type="common">Polychaete worm</name>
    <dbReference type="NCBI Taxonomy" id="6347"/>
    <lineage>
        <taxon>Eukaryota</taxon>
        <taxon>Metazoa</taxon>
        <taxon>Spiralia</taxon>
        <taxon>Lophotrochozoa</taxon>
        <taxon>Annelida</taxon>
        <taxon>Polychaeta</taxon>
        <taxon>Sedentaria</taxon>
        <taxon>Canalipalpata</taxon>
        <taxon>Sabellida</taxon>
        <taxon>Oweniida</taxon>
        <taxon>Oweniidae</taxon>
        <taxon>Owenia</taxon>
    </lineage>
</organism>
<dbReference type="Gene3D" id="1.25.40.20">
    <property type="entry name" value="Ankyrin repeat-containing domain"/>
    <property type="match status" value="2"/>
</dbReference>
<protein>
    <submittedName>
        <fullName evidence="1">Uncharacterized protein</fullName>
    </submittedName>
</protein>
<reference evidence="1" key="1">
    <citation type="submission" date="2022-03" db="EMBL/GenBank/DDBJ databases">
        <authorList>
            <person name="Martin C."/>
        </authorList>
    </citation>
    <scope>NUCLEOTIDE SEQUENCE</scope>
</reference>
<evidence type="ECO:0000313" key="2">
    <source>
        <dbReference type="Proteomes" id="UP000749559"/>
    </source>
</evidence>
<dbReference type="EMBL" id="CAIIXF020000016">
    <property type="protein sequence ID" value="CAH1802679.1"/>
    <property type="molecule type" value="Genomic_DNA"/>
</dbReference>
<name>A0A8S4Q9Z9_OWEFU</name>
<sequence>MSANDPSNHVTAIEKALTDIEIVRKYFHKDNVNEWDDVGNTPLILLIIHNDETIHLPEDLHKLWENKREIIRFFFQIGAKVTVTSKCGVTPLQHFLRYFHESVCQVCIKTNKGRLDDDLLDDWRMMICLLTEHGADINAINEEGITPLWYFIYKFLEFKHEDLILHYLSEVIKLLVGSFNADFHRTDRKDRSPLEFTLHKLIENEAEEQTVFTYYLQRIVKYLAECTAIRSKTTVDAVLRRHNLTEKWKKCRSVQ</sequence>
<dbReference type="Proteomes" id="UP000749559">
    <property type="component" value="Unassembled WGS sequence"/>
</dbReference>
<dbReference type="AlphaFoldDB" id="A0A8S4Q9Z9"/>
<gene>
    <name evidence="1" type="ORF">OFUS_LOCUS26330</name>
</gene>
<proteinExistence type="predicted"/>
<keyword evidence="2" id="KW-1185">Reference proteome</keyword>
<accession>A0A8S4Q9Z9</accession>
<comment type="caution">
    <text evidence="1">The sequence shown here is derived from an EMBL/GenBank/DDBJ whole genome shotgun (WGS) entry which is preliminary data.</text>
</comment>
<dbReference type="InterPro" id="IPR036770">
    <property type="entry name" value="Ankyrin_rpt-contain_sf"/>
</dbReference>
<feature type="non-terminal residue" evidence="1">
    <location>
        <position position="255"/>
    </location>
</feature>
<evidence type="ECO:0000313" key="1">
    <source>
        <dbReference type="EMBL" id="CAH1802679.1"/>
    </source>
</evidence>
<dbReference type="PANTHER" id="PTHR24118">
    <property type="entry name" value="POTE ANKYRIN DOMAIN"/>
    <property type="match status" value="1"/>
</dbReference>
<dbReference type="PANTHER" id="PTHR24118:SF99">
    <property type="entry name" value="POTE ANKYRIN DOMAIN FAMILY MEMBER 3C-RELATED"/>
    <property type="match status" value="1"/>
</dbReference>
<dbReference type="SUPFAM" id="SSF48403">
    <property type="entry name" value="Ankyrin repeat"/>
    <property type="match status" value="1"/>
</dbReference>